<organism evidence="2 3">
    <name type="scientific">Paragonimus westermani</name>
    <dbReference type="NCBI Taxonomy" id="34504"/>
    <lineage>
        <taxon>Eukaryota</taxon>
        <taxon>Metazoa</taxon>
        <taxon>Spiralia</taxon>
        <taxon>Lophotrochozoa</taxon>
        <taxon>Platyhelminthes</taxon>
        <taxon>Trematoda</taxon>
        <taxon>Digenea</taxon>
        <taxon>Plagiorchiida</taxon>
        <taxon>Troglotremata</taxon>
        <taxon>Troglotrematidae</taxon>
        <taxon>Paragonimus</taxon>
    </lineage>
</organism>
<dbReference type="Proteomes" id="UP000699462">
    <property type="component" value="Unassembled WGS sequence"/>
</dbReference>
<evidence type="ECO:0000256" key="1">
    <source>
        <dbReference type="SAM" id="MobiDB-lite"/>
    </source>
</evidence>
<protein>
    <submittedName>
        <fullName evidence="2">Uncharacterized protein</fullName>
    </submittedName>
</protein>
<comment type="caution">
    <text evidence="2">The sequence shown here is derived from an EMBL/GenBank/DDBJ whole genome shotgun (WGS) entry which is preliminary data.</text>
</comment>
<evidence type="ECO:0000313" key="2">
    <source>
        <dbReference type="EMBL" id="KAF8563064.1"/>
    </source>
</evidence>
<name>A0A8T0D7X0_9TREM</name>
<dbReference type="OrthoDB" id="6265914at2759"/>
<proteinExistence type="predicted"/>
<feature type="region of interest" description="Disordered" evidence="1">
    <location>
        <begin position="1"/>
        <end position="35"/>
    </location>
</feature>
<reference evidence="2 3" key="1">
    <citation type="submission" date="2019-07" db="EMBL/GenBank/DDBJ databases">
        <title>Annotation for the trematode Paragonimus westermani.</title>
        <authorList>
            <person name="Choi Y.-J."/>
        </authorList>
    </citation>
    <scope>NUCLEOTIDE SEQUENCE [LARGE SCALE GENOMIC DNA]</scope>
    <source>
        <strain evidence="2">180907_Pwestermani</strain>
    </source>
</reference>
<dbReference type="EMBL" id="JTDF01014757">
    <property type="protein sequence ID" value="KAF8563064.1"/>
    <property type="molecule type" value="Genomic_DNA"/>
</dbReference>
<evidence type="ECO:0000313" key="3">
    <source>
        <dbReference type="Proteomes" id="UP000699462"/>
    </source>
</evidence>
<dbReference type="AlphaFoldDB" id="A0A8T0D7X0"/>
<accession>A0A8T0D7X0</accession>
<gene>
    <name evidence="2" type="ORF">P879_11670</name>
</gene>
<keyword evidence="3" id="KW-1185">Reference proteome</keyword>
<sequence>MTLEEAEKEGAKPLQKYKRSNKQLQRSVAKRPTSPLHESLATYLPDILSGWVNLHQKITEIVASRPLNVNIPTGCCMTPKCTPTAKRSAVDKPAGLVADPDQKLSRPAILLKNSLPTVQNIERALGQQPRDMLDDLQKNFMLTHGQWFNRCRTLFHTADEVKSI</sequence>